<dbReference type="Gene3D" id="3.90.190.20">
    <property type="entry name" value="Mur ligase, C-terminal domain"/>
    <property type="match status" value="1"/>
</dbReference>
<keyword evidence="7 10" id="KW-0573">Peptidoglycan synthesis</keyword>
<keyword evidence="8 10" id="KW-0131">Cell cycle</keyword>
<evidence type="ECO:0000256" key="7">
    <source>
        <dbReference type="ARBA" id="ARBA00022984"/>
    </source>
</evidence>
<evidence type="ECO:0000256" key="11">
    <source>
        <dbReference type="RuleBase" id="RU004136"/>
    </source>
</evidence>
<dbReference type="AlphaFoldDB" id="A0A1M7H3J1"/>
<dbReference type="GO" id="GO:0008766">
    <property type="term" value="F:UDP-N-acetylmuramoylalanyl-D-glutamyl-2,6-diaminopimelate-D-alanyl-D-alanine ligase activity"/>
    <property type="evidence" value="ECO:0007669"/>
    <property type="project" value="RHEA"/>
</dbReference>
<dbReference type="GO" id="GO:0051301">
    <property type="term" value="P:cell division"/>
    <property type="evidence" value="ECO:0007669"/>
    <property type="project" value="UniProtKB-KW"/>
</dbReference>
<keyword evidence="16" id="KW-1185">Reference proteome</keyword>
<evidence type="ECO:0000256" key="5">
    <source>
        <dbReference type="ARBA" id="ARBA00022840"/>
    </source>
</evidence>
<feature type="domain" description="Mur ligase C-terminal" evidence="13">
    <location>
        <begin position="332"/>
        <end position="451"/>
    </location>
</feature>
<dbReference type="HAMAP" id="MF_02019">
    <property type="entry name" value="MurF"/>
    <property type="match status" value="1"/>
</dbReference>
<dbReference type="PANTHER" id="PTHR43024:SF1">
    <property type="entry name" value="UDP-N-ACETYLMURAMOYL-TRIPEPTIDE--D-ALANYL-D-ALANINE LIGASE"/>
    <property type="match status" value="1"/>
</dbReference>
<dbReference type="PANTHER" id="PTHR43024">
    <property type="entry name" value="UDP-N-ACETYLMURAMOYL-TRIPEPTIDE--D-ALANYL-D-ALANINE LIGASE"/>
    <property type="match status" value="1"/>
</dbReference>
<protein>
    <recommendedName>
        <fullName evidence="10 11">UDP-N-acetylmuramoyl-tripeptide--D-alanyl-D-alanine ligase</fullName>
        <ecNumber evidence="10 11">6.3.2.10</ecNumber>
    </recommendedName>
    <alternativeName>
        <fullName evidence="10">D-alanyl-D-alanine-adding enzyme</fullName>
    </alternativeName>
</protein>
<dbReference type="STRING" id="735517.SAMN05444272_2096"/>
<dbReference type="SUPFAM" id="SSF63418">
    <property type="entry name" value="MurE/MurF N-terminal domain"/>
    <property type="match status" value="1"/>
</dbReference>
<dbReference type="RefSeq" id="WP_073012711.1">
    <property type="nucleotide sequence ID" value="NZ_FRBW01000002.1"/>
</dbReference>
<dbReference type="InterPro" id="IPR036615">
    <property type="entry name" value="Mur_ligase_C_dom_sf"/>
</dbReference>
<evidence type="ECO:0000256" key="2">
    <source>
        <dbReference type="ARBA" id="ARBA00022598"/>
    </source>
</evidence>
<comment type="catalytic activity">
    <reaction evidence="10 11">
        <text>D-alanyl-D-alanine + UDP-N-acetyl-alpha-D-muramoyl-L-alanyl-gamma-D-glutamyl-meso-2,6-diaminopimelate + ATP = UDP-N-acetyl-alpha-D-muramoyl-L-alanyl-gamma-D-glutamyl-meso-2,6-diaminopimeloyl-D-alanyl-D-alanine + ADP + phosphate + H(+)</text>
        <dbReference type="Rhea" id="RHEA:28374"/>
        <dbReference type="ChEBI" id="CHEBI:15378"/>
        <dbReference type="ChEBI" id="CHEBI:30616"/>
        <dbReference type="ChEBI" id="CHEBI:43474"/>
        <dbReference type="ChEBI" id="CHEBI:57822"/>
        <dbReference type="ChEBI" id="CHEBI:61386"/>
        <dbReference type="ChEBI" id="CHEBI:83905"/>
        <dbReference type="ChEBI" id="CHEBI:456216"/>
        <dbReference type="EC" id="6.3.2.10"/>
    </reaction>
</comment>
<keyword evidence="2 10" id="KW-0436">Ligase</keyword>
<dbReference type="UniPathway" id="UPA00219"/>
<feature type="domain" description="Mur ligase N-terminal catalytic" evidence="12">
    <location>
        <begin position="27"/>
        <end position="74"/>
    </location>
</feature>
<keyword evidence="9 10" id="KW-0961">Cell wall biogenesis/degradation</keyword>
<organism evidence="15 16">
    <name type="scientific">Roseibium suaedae</name>
    <dbReference type="NCBI Taxonomy" id="735517"/>
    <lineage>
        <taxon>Bacteria</taxon>
        <taxon>Pseudomonadati</taxon>
        <taxon>Pseudomonadota</taxon>
        <taxon>Alphaproteobacteria</taxon>
        <taxon>Hyphomicrobiales</taxon>
        <taxon>Stappiaceae</taxon>
        <taxon>Roseibium</taxon>
    </lineage>
</organism>
<keyword evidence="1 10" id="KW-0963">Cytoplasm</keyword>
<dbReference type="InterPro" id="IPR036565">
    <property type="entry name" value="Mur-like_cat_sf"/>
</dbReference>
<dbReference type="GO" id="GO:0009252">
    <property type="term" value="P:peptidoglycan biosynthetic process"/>
    <property type="evidence" value="ECO:0007669"/>
    <property type="project" value="UniProtKB-UniRule"/>
</dbReference>
<comment type="subcellular location">
    <subcellularLocation>
        <location evidence="10 11">Cytoplasm</location>
    </subcellularLocation>
</comment>
<keyword evidence="3 10" id="KW-0132">Cell division</keyword>
<evidence type="ECO:0000256" key="1">
    <source>
        <dbReference type="ARBA" id="ARBA00022490"/>
    </source>
</evidence>
<reference evidence="15 16" key="1">
    <citation type="submission" date="2016-11" db="EMBL/GenBank/DDBJ databases">
        <authorList>
            <person name="Jaros S."/>
            <person name="Januszkiewicz K."/>
            <person name="Wedrychowicz H."/>
        </authorList>
    </citation>
    <scope>NUCLEOTIDE SEQUENCE [LARGE SCALE GENOMIC DNA]</scope>
    <source>
        <strain evidence="15 16">DSM 22153</strain>
    </source>
</reference>
<evidence type="ECO:0000256" key="3">
    <source>
        <dbReference type="ARBA" id="ARBA00022618"/>
    </source>
</evidence>
<dbReference type="NCBIfam" id="NF010693">
    <property type="entry name" value="PRK14093.1"/>
    <property type="match status" value="1"/>
</dbReference>
<dbReference type="EMBL" id="FRBW01000002">
    <property type="protein sequence ID" value="SHM22978.1"/>
    <property type="molecule type" value="Genomic_DNA"/>
</dbReference>
<feature type="domain" description="Mur ligase central" evidence="14">
    <location>
        <begin position="112"/>
        <end position="301"/>
    </location>
</feature>
<evidence type="ECO:0000313" key="15">
    <source>
        <dbReference type="EMBL" id="SHM22978.1"/>
    </source>
</evidence>
<keyword evidence="5 10" id="KW-0067">ATP-binding</keyword>
<evidence type="ECO:0000256" key="10">
    <source>
        <dbReference type="HAMAP-Rule" id="MF_02019"/>
    </source>
</evidence>
<dbReference type="EC" id="6.3.2.10" evidence="10 11"/>
<dbReference type="Pfam" id="PF08245">
    <property type="entry name" value="Mur_ligase_M"/>
    <property type="match status" value="1"/>
</dbReference>
<evidence type="ECO:0000313" key="16">
    <source>
        <dbReference type="Proteomes" id="UP000186002"/>
    </source>
</evidence>
<evidence type="ECO:0000256" key="6">
    <source>
        <dbReference type="ARBA" id="ARBA00022960"/>
    </source>
</evidence>
<evidence type="ECO:0000256" key="9">
    <source>
        <dbReference type="ARBA" id="ARBA00023316"/>
    </source>
</evidence>
<keyword evidence="6 10" id="KW-0133">Cell shape</keyword>
<dbReference type="NCBIfam" id="TIGR01143">
    <property type="entry name" value="murF"/>
    <property type="match status" value="1"/>
</dbReference>
<proteinExistence type="inferred from homology"/>
<comment type="similarity">
    <text evidence="10">Belongs to the MurCDEF family. MurF subfamily.</text>
</comment>
<comment type="function">
    <text evidence="10 11">Involved in cell wall formation. Catalyzes the final step in the synthesis of UDP-N-acetylmuramoyl-pentapeptide, the precursor of murein.</text>
</comment>
<dbReference type="Proteomes" id="UP000186002">
    <property type="component" value="Unassembled WGS sequence"/>
</dbReference>
<dbReference type="SUPFAM" id="SSF53244">
    <property type="entry name" value="MurD-like peptide ligases, peptide-binding domain"/>
    <property type="match status" value="1"/>
</dbReference>
<name>A0A1M7H3J1_9HYPH</name>
<dbReference type="Pfam" id="PF02875">
    <property type="entry name" value="Mur_ligase_C"/>
    <property type="match status" value="1"/>
</dbReference>
<dbReference type="InterPro" id="IPR013221">
    <property type="entry name" value="Mur_ligase_cen"/>
</dbReference>
<dbReference type="InterPro" id="IPR051046">
    <property type="entry name" value="MurCDEF_CellWall_CoF430Synth"/>
</dbReference>
<dbReference type="GO" id="GO:0008360">
    <property type="term" value="P:regulation of cell shape"/>
    <property type="evidence" value="ECO:0007669"/>
    <property type="project" value="UniProtKB-KW"/>
</dbReference>
<dbReference type="GO" id="GO:0047480">
    <property type="term" value="F:UDP-N-acetylmuramoyl-tripeptide-D-alanyl-D-alanine ligase activity"/>
    <property type="evidence" value="ECO:0007669"/>
    <property type="project" value="UniProtKB-UniRule"/>
</dbReference>
<evidence type="ECO:0000259" key="13">
    <source>
        <dbReference type="Pfam" id="PF02875"/>
    </source>
</evidence>
<dbReference type="GO" id="GO:0071555">
    <property type="term" value="P:cell wall organization"/>
    <property type="evidence" value="ECO:0007669"/>
    <property type="project" value="UniProtKB-KW"/>
</dbReference>
<gene>
    <name evidence="10" type="primary">murF</name>
    <name evidence="15" type="ORF">SAMN05444272_2096</name>
</gene>
<evidence type="ECO:0000259" key="12">
    <source>
        <dbReference type="Pfam" id="PF01225"/>
    </source>
</evidence>
<dbReference type="InterPro" id="IPR035911">
    <property type="entry name" value="MurE/MurF_N"/>
</dbReference>
<dbReference type="GO" id="GO:0005524">
    <property type="term" value="F:ATP binding"/>
    <property type="evidence" value="ECO:0007669"/>
    <property type="project" value="UniProtKB-UniRule"/>
</dbReference>
<dbReference type="InterPro" id="IPR000713">
    <property type="entry name" value="Mur_ligase_N"/>
</dbReference>
<evidence type="ECO:0000259" key="14">
    <source>
        <dbReference type="Pfam" id="PF08245"/>
    </source>
</evidence>
<accession>A0A1M7H3J1</accession>
<feature type="binding site" evidence="10">
    <location>
        <begin position="114"/>
        <end position="120"/>
    </location>
    <ligand>
        <name>ATP</name>
        <dbReference type="ChEBI" id="CHEBI:30616"/>
    </ligand>
</feature>
<dbReference type="Gene3D" id="3.40.1390.10">
    <property type="entry name" value="MurE/MurF, N-terminal domain"/>
    <property type="match status" value="1"/>
</dbReference>
<evidence type="ECO:0000256" key="4">
    <source>
        <dbReference type="ARBA" id="ARBA00022741"/>
    </source>
</evidence>
<dbReference type="InterPro" id="IPR005863">
    <property type="entry name" value="UDP-N-AcMur_synth"/>
</dbReference>
<evidence type="ECO:0000256" key="8">
    <source>
        <dbReference type="ARBA" id="ARBA00023306"/>
    </source>
</evidence>
<comment type="pathway">
    <text evidence="10 11">Cell wall biogenesis; peptidoglycan biosynthesis.</text>
</comment>
<sequence length="476" mass="50554">MSEPLWTRDAFVEATGGEIRGEVADLVTGISIDSRTLQPGDAFVAILGDRFDGHDFTAAALDAGASLALVAADRVKDLPEDGRYVIVDDPLDALRKLGVAARARTHARIVAVTGSVGKTSTKEALRLCLERSGKVHASVASFNNHWGVPLTLARMPADTEYGVFEIGMNHAGEITPLVKMVRPHVAIITTVQAVHLEFFGSVEKIAKAKAEIFDGLEPEGVAILNRDNVQFDLLCFLASVAGVRNIRTFGERPGADSVAEKVSLQPGNSSVQAQILGQELTYKIGAAGRHHVKNTLAVLTAVVELGADLALAGLALADMRSPKGRGEVTELEVQGGTINLIDESYNANPASMRAALAVVGEAPVKRPGRRVAVLGDMRELGEDSERLHAELIDPVKQAAVDVVYCAGPFMHALWDQLPKAIRGAYSDEAKGLTETLLSEVRSGDVIMIKGSLGTRMGPLVDALKKEFPPVDDTAAA</sequence>
<dbReference type="Pfam" id="PF01225">
    <property type="entry name" value="Mur_ligase"/>
    <property type="match status" value="1"/>
</dbReference>
<dbReference type="InterPro" id="IPR004101">
    <property type="entry name" value="Mur_ligase_C"/>
</dbReference>
<dbReference type="Gene3D" id="3.40.1190.10">
    <property type="entry name" value="Mur-like, catalytic domain"/>
    <property type="match status" value="1"/>
</dbReference>
<keyword evidence="4 10" id="KW-0547">Nucleotide-binding</keyword>
<dbReference type="OrthoDB" id="9800958at2"/>
<dbReference type="GO" id="GO:0005737">
    <property type="term" value="C:cytoplasm"/>
    <property type="evidence" value="ECO:0007669"/>
    <property type="project" value="UniProtKB-SubCell"/>
</dbReference>
<dbReference type="SUPFAM" id="SSF53623">
    <property type="entry name" value="MurD-like peptide ligases, catalytic domain"/>
    <property type="match status" value="1"/>
</dbReference>